<protein>
    <submittedName>
        <fullName evidence="2">Uncharacterized protein</fullName>
    </submittedName>
</protein>
<feature type="compositionally biased region" description="Basic and acidic residues" evidence="1">
    <location>
        <begin position="73"/>
        <end position="95"/>
    </location>
</feature>
<name>A0A2Z6E539_9GAMM</name>
<dbReference type="EMBL" id="AP018560">
    <property type="protein sequence ID" value="BBD79844.1"/>
    <property type="molecule type" value="Genomic_DNA"/>
</dbReference>
<reference evidence="3" key="1">
    <citation type="submission" date="2018-04" db="EMBL/GenBank/DDBJ databases">
        <authorList>
            <person name="Watanabe M."/>
            <person name="Kojima H."/>
        </authorList>
    </citation>
    <scope>NUCLEOTIDE SEQUENCE [LARGE SCALE GENOMIC DNA]</scope>
    <source>
        <strain evidence="3">Dysh456</strain>
    </source>
</reference>
<dbReference type="Proteomes" id="UP000270530">
    <property type="component" value="Chromosome"/>
</dbReference>
<keyword evidence="3" id="KW-1185">Reference proteome</keyword>
<evidence type="ECO:0000313" key="2">
    <source>
        <dbReference type="EMBL" id="BBD79844.1"/>
    </source>
</evidence>
<gene>
    <name evidence="2" type="ORF">ALSL_1185</name>
</gene>
<reference evidence="3" key="2">
    <citation type="submission" date="2018-06" db="EMBL/GenBank/DDBJ databases">
        <title>Genome sequence of Rhodanobacteraceae bacterium strain Dysh456.</title>
        <authorList>
            <person name="Fukui M."/>
        </authorList>
    </citation>
    <scope>NUCLEOTIDE SEQUENCE [LARGE SCALE GENOMIC DNA]</scope>
    <source>
        <strain evidence="3">Dysh456</strain>
    </source>
</reference>
<evidence type="ECO:0000313" key="3">
    <source>
        <dbReference type="Proteomes" id="UP000270530"/>
    </source>
</evidence>
<feature type="compositionally biased region" description="Polar residues" evidence="1">
    <location>
        <begin position="1"/>
        <end position="10"/>
    </location>
</feature>
<organism evidence="2 3">
    <name type="scientific">Aerosticca soli</name>
    <dbReference type="NCBI Taxonomy" id="2010829"/>
    <lineage>
        <taxon>Bacteria</taxon>
        <taxon>Pseudomonadati</taxon>
        <taxon>Pseudomonadota</taxon>
        <taxon>Gammaproteobacteria</taxon>
        <taxon>Lysobacterales</taxon>
        <taxon>Rhodanobacteraceae</taxon>
        <taxon>Aerosticca</taxon>
    </lineage>
</organism>
<dbReference type="AlphaFoldDB" id="A0A2Z6E539"/>
<evidence type="ECO:0000256" key="1">
    <source>
        <dbReference type="SAM" id="MobiDB-lite"/>
    </source>
</evidence>
<feature type="region of interest" description="Disordered" evidence="1">
    <location>
        <begin position="1"/>
        <end position="116"/>
    </location>
</feature>
<sequence length="116" mass="12730">MQRQVRASGTTGHGFCSRLSATRPQGGSPRDAAMIRRRSTTAGGTSAVAPMAFHPDMGAGPVPGHPYPLRRMRRDDDTAGKSKRRGQQDHHEPRTAETMGRHRGQLQAVDWHPRTP</sequence>
<dbReference type="KEGG" id="rbd:ALSL_1185"/>
<proteinExistence type="predicted"/>
<accession>A0A2Z6E539</accession>